<dbReference type="AlphaFoldDB" id="A0AAV7HY83"/>
<feature type="signal peptide" evidence="1">
    <location>
        <begin position="1"/>
        <end position="15"/>
    </location>
</feature>
<sequence length="186" mass="20576">LKILGLLTLITGSSAAPLASVHVKFISPPHIYEHQLTTDGHNTIAQKSFLSIGRRSADFANKLSSGFFKSPVSSFARRNPEALWPDGVFIKPVDVNDLGISSQDSSQFHSTPDFSNGLAYPDPLLLTDESAASAIRHLYDRTGLFFHEIPHLRSLLRLQHERRSNGLQDNVLSSIRPQSPFYNPSL</sequence>
<organism evidence="2 3">
    <name type="scientific">Cotesia glomerata</name>
    <name type="common">Lepidopteran parasitic wasp</name>
    <name type="synonym">Apanteles glomeratus</name>
    <dbReference type="NCBI Taxonomy" id="32391"/>
    <lineage>
        <taxon>Eukaryota</taxon>
        <taxon>Metazoa</taxon>
        <taxon>Ecdysozoa</taxon>
        <taxon>Arthropoda</taxon>
        <taxon>Hexapoda</taxon>
        <taxon>Insecta</taxon>
        <taxon>Pterygota</taxon>
        <taxon>Neoptera</taxon>
        <taxon>Endopterygota</taxon>
        <taxon>Hymenoptera</taxon>
        <taxon>Apocrita</taxon>
        <taxon>Ichneumonoidea</taxon>
        <taxon>Braconidae</taxon>
        <taxon>Microgastrinae</taxon>
        <taxon>Cotesia</taxon>
    </lineage>
</organism>
<name>A0AAV7HY83_COTGL</name>
<proteinExistence type="predicted"/>
<evidence type="ECO:0000256" key="1">
    <source>
        <dbReference type="SAM" id="SignalP"/>
    </source>
</evidence>
<keyword evidence="1" id="KW-0732">Signal</keyword>
<feature type="chain" id="PRO_5043764886" evidence="1">
    <location>
        <begin position="16"/>
        <end position="186"/>
    </location>
</feature>
<keyword evidence="3" id="KW-1185">Reference proteome</keyword>
<accession>A0AAV7HY83</accession>
<comment type="caution">
    <text evidence="2">The sequence shown here is derived from an EMBL/GenBank/DDBJ whole genome shotgun (WGS) entry which is preliminary data.</text>
</comment>
<feature type="non-terminal residue" evidence="2">
    <location>
        <position position="1"/>
    </location>
</feature>
<dbReference type="EMBL" id="JAHXZJ010002982">
    <property type="protein sequence ID" value="KAH0535426.1"/>
    <property type="molecule type" value="Genomic_DNA"/>
</dbReference>
<gene>
    <name evidence="2" type="ORF">KQX54_016346</name>
</gene>
<evidence type="ECO:0000313" key="2">
    <source>
        <dbReference type="EMBL" id="KAH0535426.1"/>
    </source>
</evidence>
<protein>
    <submittedName>
        <fullName evidence="2">Uncharacterized protein</fullName>
    </submittedName>
</protein>
<reference evidence="2 3" key="1">
    <citation type="journal article" date="2021" name="J. Hered.">
        <title>A chromosome-level genome assembly of the parasitoid wasp, Cotesia glomerata (Hymenoptera: Braconidae).</title>
        <authorList>
            <person name="Pinto B.J."/>
            <person name="Weis J.J."/>
            <person name="Gamble T."/>
            <person name="Ode P.J."/>
            <person name="Paul R."/>
            <person name="Zaspel J.M."/>
        </authorList>
    </citation>
    <scope>NUCLEOTIDE SEQUENCE [LARGE SCALE GENOMIC DNA]</scope>
    <source>
        <strain evidence="2">CgM1</strain>
    </source>
</reference>
<dbReference type="Proteomes" id="UP000826195">
    <property type="component" value="Unassembled WGS sequence"/>
</dbReference>
<evidence type="ECO:0000313" key="3">
    <source>
        <dbReference type="Proteomes" id="UP000826195"/>
    </source>
</evidence>